<organism evidence="2 3">
    <name type="scientific">Champsocephalus esox</name>
    <name type="common">pike icefish</name>
    <dbReference type="NCBI Taxonomy" id="159716"/>
    <lineage>
        <taxon>Eukaryota</taxon>
        <taxon>Metazoa</taxon>
        <taxon>Chordata</taxon>
        <taxon>Craniata</taxon>
        <taxon>Vertebrata</taxon>
        <taxon>Euteleostomi</taxon>
        <taxon>Actinopterygii</taxon>
        <taxon>Neopterygii</taxon>
        <taxon>Teleostei</taxon>
        <taxon>Neoteleostei</taxon>
        <taxon>Acanthomorphata</taxon>
        <taxon>Eupercaria</taxon>
        <taxon>Perciformes</taxon>
        <taxon>Notothenioidei</taxon>
        <taxon>Channichthyidae</taxon>
        <taxon>Champsocephalus</taxon>
    </lineage>
</organism>
<feature type="region of interest" description="Disordered" evidence="1">
    <location>
        <begin position="88"/>
        <end position="139"/>
    </location>
</feature>
<dbReference type="EMBL" id="JAULUE010002046">
    <property type="protein sequence ID" value="KAK5915870.1"/>
    <property type="molecule type" value="Genomic_DNA"/>
</dbReference>
<name>A0AAN8D8S9_9TELE</name>
<reference evidence="2 3" key="1">
    <citation type="journal article" date="2023" name="Mol. Biol. Evol.">
        <title>Genomics of Secondarily Temperate Adaptation in the Only Non-Antarctic Icefish.</title>
        <authorList>
            <person name="Rivera-Colon A.G."/>
            <person name="Rayamajhi N."/>
            <person name="Minhas B.F."/>
            <person name="Madrigal G."/>
            <person name="Bilyk K.T."/>
            <person name="Yoon V."/>
            <person name="Hune M."/>
            <person name="Gregory S."/>
            <person name="Cheng C.H.C."/>
            <person name="Catchen J.M."/>
        </authorList>
    </citation>
    <scope>NUCLEOTIDE SEQUENCE [LARGE SCALE GENOMIC DNA]</scope>
    <source>
        <strain evidence="2">JC2023a</strain>
    </source>
</reference>
<feature type="compositionally biased region" description="Low complexity" evidence="1">
    <location>
        <begin position="114"/>
        <end position="139"/>
    </location>
</feature>
<dbReference type="Proteomes" id="UP001335648">
    <property type="component" value="Unassembled WGS sequence"/>
</dbReference>
<accession>A0AAN8D8S9</accession>
<evidence type="ECO:0000313" key="3">
    <source>
        <dbReference type="Proteomes" id="UP001335648"/>
    </source>
</evidence>
<gene>
    <name evidence="2" type="ORF">CesoFtcFv8_001422</name>
</gene>
<evidence type="ECO:0000313" key="2">
    <source>
        <dbReference type="EMBL" id="KAK5915870.1"/>
    </source>
</evidence>
<keyword evidence="3" id="KW-1185">Reference proteome</keyword>
<dbReference type="AlphaFoldDB" id="A0AAN8D8S9"/>
<comment type="caution">
    <text evidence="2">The sequence shown here is derived from an EMBL/GenBank/DDBJ whole genome shotgun (WGS) entry which is preliminary data.</text>
</comment>
<sequence length="139" mass="15008">MKGSLSSTCSLNSENPYATINDAPGACKHSESSYVEMKSPVHHEHMTYCCPATIITTATSTTLPSKNIYDMEPSISIIQGANGMVVPNYPQNPYDLPRKSHIPSHYDLLPVRPSPSHSHSLTLHSHSPPLPGSPSSSLL</sequence>
<protein>
    <submittedName>
        <fullName evidence="2">Uncharacterized protein</fullName>
    </submittedName>
</protein>
<evidence type="ECO:0000256" key="1">
    <source>
        <dbReference type="SAM" id="MobiDB-lite"/>
    </source>
</evidence>
<proteinExistence type="predicted"/>